<evidence type="ECO:0008006" key="3">
    <source>
        <dbReference type="Google" id="ProtNLM"/>
    </source>
</evidence>
<dbReference type="Proteomes" id="UP001249851">
    <property type="component" value="Unassembled WGS sequence"/>
</dbReference>
<accession>A0AAD9QHE8</accession>
<keyword evidence="2" id="KW-1185">Reference proteome</keyword>
<protein>
    <recommendedName>
        <fullName evidence="3">Separin</fullName>
    </recommendedName>
</protein>
<sequence length="995" mass="112430">MEGERILKSLLNGEIDGLYEDTKSYLSPLQFPPKSKNGLKGNKTTEETISKYTLFCAKFLRCAVETLKKVKGKENNIYEITNSLKLVSTLLYNTLAAHNGSYLKVIQSLDQVGKTIYLIVVQLIGKEQFDYALSHARDLLNFIQLVKTWKNYDSEKMEKEFASLSLRASDALLQGAGKLEEIKVTPAQRPLHLCSVLDWRKVSLLFQAEALFHSSLKSLVEKALKCGTKYQVDCGQKNVNFEHLASFFESIFNVVISKTECLIRGGKDSLYLLVELGFHYGRICGKAGMSAQTLTVFDKMLDISQSIGHCKNGHTKAQFTSKVCCCVCFLCKAAISLNCTNAKSQIENSTEQSLVECNRLLNQILKCKKTLSSIPLKLISDALEYFRISLQSAHNKGGDNTCINQKKKKALIPSRRTFSETTSLLQCYVTILSLQCERFKDDISKHNYDSSAHLRQQLKKIKDRQLGVLSFIISSFQDQLKLNEESIENFNSDLRCYINDCHQVVEKARDLIHSALDDPDVTSSENELRWLGCNVYNLGCVCYQRDCFLEGAPLLTIACKELKVWCFASRTEEETLERIKEVKLSTKFSLLIDCQRRARQLSDALRTATVQVLISVKSGSDVCILRQHVKQTLCAALANLEDAEDIVSNQLCLVLREELLMELYIVEEEEFEYGSSMLELAIALSYHGELAEDSNKSALDYCHEAVTILEHVSDKMAFANKDEYYLSVVKDRLAIAYLWQALLEHRFAMEEKQLEETVELSEMYALHLASLLSQAIGSTSILENGVTALCEAVHTMCEVLAVHHARSLIHFANKMLDDLESSDLYSEGEDCLTEVQESKVLMLKSYESHLLKARFLSLCSLYSVLPAKHHIFTLIVDPVLGSLTPLEFAVDGFHKLSRMAEEVFGEDIFNTGNKKENKKEIEQGERPMLPSSSTQNVFHLSLLDNLLSSLLHVGQLYSHQGAVREAFRQFIDGLALARHFRLPFRYAIKLQLNEC</sequence>
<dbReference type="AlphaFoldDB" id="A0AAD9QHE8"/>
<comment type="caution">
    <text evidence="1">The sequence shown here is derived from an EMBL/GenBank/DDBJ whole genome shotgun (WGS) entry which is preliminary data.</text>
</comment>
<evidence type="ECO:0000313" key="1">
    <source>
        <dbReference type="EMBL" id="KAK2561330.1"/>
    </source>
</evidence>
<name>A0AAD9QHE8_ACRCE</name>
<gene>
    <name evidence="1" type="ORF">P5673_015826</name>
</gene>
<evidence type="ECO:0000313" key="2">
    <source>
        <dbReference type="Proteomes" id="UP001249851"/>
    </source>
</evidence>
<reference evidence="1" key="1">
    <citation type="journal article" date="2023" name="G3 (Bethesda)">
        <title>Whole genome assembly and annotation of the endangered Caribbean coral Acropora cervicornis.</title>
        <authorList>
            <person name="Selwyn J.D."/>
            <person name="Vollmer S.V."/>
        </authorList>
    </citation>
    <scope>NUCLEOTIDE SEQUENCE</scope>
    <source>
        <strain evidence="1">K2</strain>
    </source>
</reference>
<dbReference type="EMBL" id="JARQWQ010000033">
    <property type="protein sequence ID" value="KAK2561330.1"/>
    <property type="molecule type" value="Genomic_DNA"/>
</dbReference>
<organism evidence="1 2">
    <name type="scientific">Acropora cervicornis</name>
    <name type="common">Staghorn coral</name>
    <dbReference type="NCBI Taxonomy" id="6130"/>
    <lineage>
        <taxon>Eukaryota</taxon>
        <taxon>Metazoa</taxon>
        <taxon>Cnidaria</taxon>
        <taxon>Anthozoa</taxon>
        <taxon>Hexacorallia</taxon>
        <taxon>Scleractinia</taxon>
        <taxon>Astrocoeniina</taxon>
        <taxon>Acroporidae</taxon>
        <taxon>Acropora</taxon>
    </lineage>
</organism>
<reference evidence="1" key="2">
    <citation type="journal article" date="2023" name="Science">
        <title>Genomic signatures of disease resistance in endangered staghorn corals.</title>
        <authorList>
            <person name="Vollmer S.V."/>
            <person name="Selwyn J.D."/>
            <person name="Despard B.A."/>
            <person name="Roesel C.L."/>
        </authorList>
    </citation>
    <scope>NUCLEOTIDE SEQUENCE</scope>
    <source>
        <strain evidence="1">K2</strain>
    </source>
</reference>
<proteinExistence type="predicted"/>